<dbReference type="SUPFAM" id="SSF55073">
    <property type="entry name" value="Nucleotide cyclase"/>
    <property type="match status" value="1"/>
</dbReference>
<organism evidence="3 4">
    <name type="scientific">Lachnospira multipara</name>
    <dbReference type="NCBI Taxonomy" id="28051"/>
    <lineage>
        <taxon>Bacteria</taxon>
        <taxon>Bacillati</taxon>
        <taxon>Bacillota</taxon>
        <taxon>Clostridia</taxon>
        <taxon>Lachnospirales</taxon>
        <taxon>Lachnospiraceae</taxon>
        <taxon>Lachnospira</taxon>
    </lineage>
</organism>
<dbReference type="InterPro" id="IPR050469">
    <property type="entry name" value="Diguanylate_Cyclase"/>
</dbReference>
<proteinExistence type="predicted"/>
<feature type="transmembrane region" description="Helical" evidence="1">
    <location>
        <begin position="85"/>
        <end position="101"/>
    </location>
</feature>
<dbReference type="InterPro" id="IPR000160">
    <property type="entry name" value="GGDEF_dom"/>
</dbReference>
<feature type="transmembrane region" description="Helical" evidence="1">
    <location>
        <begin position="113"/>
        <end position="129"/>
    </location>
</feature>
<dbReference type="Pfam" id="PF00990">
    <property type="entry name" value="GGDEF"/>
    <property type="match status" value="1"/>
</dbReference>
<dbReference type="RefSeq" id="WP_051195523.1">
    <property type="nucleotide sequence ID" value="NZ_FNUL01000017.1"/>
</dbReference>
<keyword evidence="4" id="KW-1185">Reference proteome</keyword>
<dbReference type="PANTHER" id="PTHR45138:SF9">
    <property type="entry name" value="DIGUANYLATE CYCLASE DGCM-RELATED"/>
    <property type="match status" value="1"/>
</dbReference>
<feature type="transmembrane region" description="Helical" evidence="1">
    <location>
        <begin position="51"/>
        <end position="73"/>
    </location>
</feature>
<dbReference type="EMBL" id="FNUL01000017">
    <property type="protein sequence ID" value="SEG00966.1"/>
    <property type="molecule type" value="Genomic_DNA"/>
</dbReference>
<dbReference type="FunFam" id="3.30.70.270:FF:000001">
    <property type="entry name" value="Diguanylate cyclase domain protein"/>
    <property type="match status" value="1"/>
</dbReference>
<feature type="transmembrane region" description="Helical" evidence="1">
    <location>
        <begin position="134"/>
        <end position="151"/>
    </location>
</feature>
<reference evidence="3 4" key="1">
    <citation type="submission" date="2016-10" db="EMBL/GenBank/DDBJ databases">
        <authorList>
            <person name="de Groot N.N."/>
        </authorList>
    </citation>
    <scope>NUCLEOTIDE SEQUENCE [LARGE SCALE GENOMIC DNA]</scope>
    <source>
        <strain evidence="3 4">D15d</strain>
    </source>
</reference>
<dbReference type="PROSITE" id="PS50887">
    <property type="entry name" value="GGDEF"/>
    <property type="match status" value="1"/>
</dbReference>
<keyword evidence="1" id="KW-1133">Transmembrane helix</keyword>
<name>A0A1H5WNZ1_9FIRM</name>
<dbReference type="GO" id="GO:0005886">
    <property type="term" value="C:plasma membrane"/>
    <property type="evidence" value="ECO:0007669"/>
    <property type="project" value="TreeGrafter"/>
</dbReference>
<dbReference type="InterPro" id="IPR043128">
    <property type="entry name" value="Rev_trsase/Diguanyl_cyclase"/>
</dbReference>
<protein>
    <submittedName>
        <fullName evidence="3">Diguanylate cyclase (GGDEF) domain-containing protein</fullName>
    </submittedName>
</protein>
<evidence type="ECO:0000256" key="1">
    <source>
        <dbReference type="SAM" id="Phobius"/>
    </source>
</evidence>
<dbReference type="GO" id="GO:0052621">
    <property type="term" value="F:diguanylate cyclase activity"/>
    <property type="evidence" value="ECO:0007669"/>
    <property type="project" value="TreeGrafter"/>
</dbReference>
<accession>A0A1H5WNZ1</accession>
<dbReference type="AlphaFoldDB" id="A0A1H5WNZ1"/>
<feature type="transmembrane region" description="Helical" evidence="1">
    <location>
        <begin position="21"/>
        <end position="39"/>
    </location>
</feature>
<dbReference type="Gene3D" id="3.30.70.270">
    <property type="match status" value="1"/>
</dbReference>
<keyword evidence="1" id="KW-0472">Membrane</keyword>
<sequence>MRDRKNSISKKNIELTNMKRAIKSSFVLAVILPFLMLAYGLTSWSDNGLKIAFMIGAVILEIIQISYCVVLYIQVRNDEFETFKILYMSYYVITVIMLMLASGSDMKVFDSEILYIIACAYFIFVPIVNEKDRLIIIIAMSVIMVTMVLVFRMDVRSVIDVCLIQILTMFVSRYQHNINLRHEKMNNSLRKKTDYSEHDPLTGLFNRRGLESRANAIWPYCERNKVSVGILALDIDYFKKYNDAYGHPQGDECLKQVARVLRESAQRSTDVVTRTGGEEFIIFVQDTDENNIVQLALKIRRNLEAAKIPHAYKAISNYVTVSIGAATFVPGYGKDFDKLYENADKALYAAKNNGRNCIVYEGNLYGRIKNGIAQVISM</sequence>
<dbReference type="NCBIfam" id="TIGR00254">
    <property type="entry name" value="GGDEF"/>
    <property type="match status" value="1"/>
</dbReference>
<evidence type="ECO:0000259" key="2">
    <source>
        <dbReference type="PROSITE" id="PS50887"/>
    </source>
</evidence>
<dbReference type="GO" id="GO:0043709">
    <property type="term" value="P:cell adhesion involved in single-species biofilm formation"/>
    <property type="evidence" value="ECO:0007669"/>
    <property type="project" value="TreeGrafter"/>
</dbReference>
<evidence type="ECO:0000313" key="3">
    <source>
        <dbReference type="EMBL" id="SEG00966.1"/>
    </source>
</evidence>
<feature type="domain" description="GGDEF" evidence="2">
    <location>
        <begin position="226"/>
        <end position="363"/>
    </location>
</feature>
<evidence type="ECO:0000313" key="4">
    <source>
        <dbReference type="Proteomes" id="UP000236726"/>
    </source>
</evidence>
<dbReference type="CDD" id="cd01949">
    <property type="entry name" value="GGDEF"/>
    <property type="match status" value="1"/>
</dbReference>
<keyword evidence="1" id="KW-0812">Transmembrane</keyword>
<dbReference type="GO" id="GO:1902201">
    <property type="term" value="P:negative regulation of bacterial-type flagellum-dependent cell motility"/>
    <property type="evidence" value="ECO:0007669"/>
    <property type="project" value="TreeGrafter"/>
</dbReference>
<dbReference type="PANTHER" id="PTHR45138">
    <property type="entry name" value="REGULATORY COMPONENTS OF SENSORY TRANSDUCTION SYSTEM"/>
    <property type="match status" value="1"/>
</dbReference>
<gene>
    <name evidence="3" type="ORF">SAMN05216537_11715</name>
</gene>
<dbReference type="Proteomes" id="UP000236726">
    <property type="component" value="Unassembled WGS sequence"/>
</dbReference>
<dbReference type="SMART" id="SM00267">
    <property type="entry name" value="GGDEF"/>
    <property type="match status" value="1"/>
</dbReference>
<dbReference type="InterPro" id="IPR029787">
    <property type="entry name" value="Nucleotide_cyclase"/>
</dbReference>